<name>M7NWU5_9BACT</name>
<dbReference type="AlphaFoldDB" id="M7NWU5"/>
<evidence type="ECO:0000313" key="1">
    <source>
        <dbReference type="EMBL" id="EMR02929.1"/>
    </source>
</evidence>
<reference evidence="1 2" key="1">
    <citation type="journal article" date="2013" name="Genome Announc.">
        <title>Draft Genome Sequence of Cesiribacter andamanensis Strain AMV16T, Isolated from a Soil Sample from a Mud Volcano in the Andaman Islands, India.</title>
        <authorList>
            <person name="Shivaji S."/>
            <person name="Ara S."/>
            <person name="Begum Z."/>
            <person name="Srinivas T.N."/>
            <person name="Singh A."/>
            <person name="Kumar Pinnaka A."/>
        </authorList>
    </citation>
    <scope>NUCLEOTIDE SEQUENCE [LARGE SCALE GENOMIC DNA]</scope>
    <source>
        <strain evidence="1 2">AMV16</strain>
    </source>
</reference>
<accession>M7NWU5</accession>
<protein>
    <submittedName>
        <fullName evidence="1">Uncharacterized protein</fullName>
    </submittedName>
</protein>
<keyword evidence="2" id="KW-1185">Reference proteome</keyword>
<dbReference type="Proteomes" id="UP000011910">
    <property type="component" value="Unassembled WGS sequence"/>
</dbReference>
<dbReference type="EMBL" id="AODQ01000040">
    <property type="protein sequence ID" value="EMR02929.1"/>
    <property type="molecule type" value="Genomic_DNA"/>
</dbReference>
<comment type="caution">
    <text evidence="1">The sequence shown here is derived from an EMBL/GenBank/DDBJ whole genome shotgun (WGS) entry which is preliminary data.</text>
</comment>
<sequence>MTLAEKKLALFRHIDGMSEQEVEQLYAKLVGVKKASAMRQPISFRDIKRRFDVVEGAINLS</sequence>
<dbReference type="OrthoDB" id="9900132at2"/>
<proteinExistence type="predicted"/>
<gene>
    <name evidence="1" type="ORF">ADICEAN_01902</name>
</gene>
<dbReference type="RefSeq" id="WP_009195298.1">
    <property type="nucleotide sequence ID" value="NZ_AODQ01000040.1"/>
</dbReference>
<organism evidence="1 2">
    <name type="scientific">Cesiribacter andamanensis AMV16</name>
    <dbReference type="NCBI Taxonomy" id="1279009"/>
    <lineage>
        <taxon>Bacteria</taxon>
        <taxon>Pseudomonadati</taxon>
        <taxon>Bacteroidota</taxon>
        <taxon>Cytophagia</taxon>
        <taxon>Cytophagales</taxon>
        <taxon>Cesiribacteraceae</taxon>
        <taxon>Cesiribacter</taxon>
    </lineage>
</organism>
<dbReference type="STRING" id="1279009.ADICEAN_01902"/>
<evidence type="ECO:0000313" key="2">
    <source>
        <dbReference type="Proteomes" id="UP000011910"/>
    </source>
</evidence>